<dbReference type="Proteomes" id="UP001318760">
    <property type="component" value="Unassembled WGS sequence"/>
</dbReference>
<evidence type="ECO:0000259" key="9">
    <source>
        <dbReference type="SMART" id="SM00387"/>
    </source>
</evidence>
<dbReference type="Gene3D" id="3.30.565.10">
    <property type="entry name" value="Histidine kinase-like ATPase, C-terminal domain"/>
    <property type="match status" value="1"/>
</dbReference>
<dbReference type="InterPro" id="IPR050398">
    <property type="entry name" value="HssS/ArlS-like"/>
</dbReference>
<evidence type="ECO:0000313" key="11">
    <source>
        <dbReference type="Proteomes" id="UP001318760"/>
    </source>
</evidence>
<proteinExistence type="predicted"/>
<gene>
    <name evidence="10" type="ORF">CCAL12919_08980</name>
</gene>
<evidence type="ECO:0000256" key="2">
    <source>
        <dbReference type="ARBA" id="ARBA00004141"/>
    </source>
</evidence>
<keyword evidence="5" id="KW-0808">Transferase</keyword>
<keyword evidence="6 10" id="KW-0418">Kinase</keyword>
<dbReference type="SUPFAM" id="SSF47384">
    <property type="entry name" value="Homodimeric domain of signal transducing histidine kinase"/>
    <property type="match status" value="1"/>
</dbReference>
<dbReference type="PANTHER" id="PTHR45528:SF12">
    <property type="entry name" value="SENSOR HISTIDINE KINASE ARSS"/>
    <property type="match status" value="1"/>
</dbReference>
<dbReference type="AlphaFoldDB" id="A0ABD4JKK1"/>
<comment type="subcellular location">
    <subcellularLocation>
        <location evidence="2">Membrane</location>
        <topology evidence="2">Multi-pass membrane protein</topology>
    </subcellularLocation>
</comment>
<reference evidence="10 11" key="1">
    <citation type="submission" date="2020-10" db="EMBL/GenBank/DDBJ databases">
        <title>Campylobacter californiensis sp. nov. isolated from cattle and feral swine in California.</title>
        <authorList>
            <person name="Miller W.G."/>
        </authorList>
    </citation>
    <scope>NUCLEOTIDE SEQUENCE [LARGE SCALE GENOMIC DNA]</scope>
    <source>
        <strain evidence="10 11">RM12919</strain>
    </source>
</reference>
<dbReference type="InterPro" id="IPR047994">
    <property type="entry name" value="ArsS-like"/>
</dbReference>
<organism evidence="10 11">
    <name type="scientific">Campylobacter californiensis</name>
    <dbReference type="NCBI Taxonomy" id="1032243"/>
    <lineage>
        <taxon>Bacteria</taxon>
        <taxon>Pseudomonadati</taxon>
        <taxon>Campylobacterota</taxon>
        <taxon>Epsilonproteobacteria</taxon>
        <taxon>Campylobacterales</taxon>
        <taxon>Campylobacteraceae</taxon>
        <taxon>Campylobacter</taxon>
    </lineage>
</organism>
<comment type="catalytic activity">
    <reaction evidence="1">
        <text>ATP + protein L-histidine = ADP + protein N-phospho-L-histidine.</text>
        <dbReference type="EC" id="2.7.13.3"/>
    </reaction>
</comment>
<dbReference type="SUPFAM" id="SSF55874">
    <property type="entry name" value="ATPase domain of HSP90 chaperone/DNA topoisomerase II/histidine kinase"/>
    <property type="match status" value="1"/>
</dbReference>
<dbReference type="EC" id="2.7.13.3" evidence="3"/>
<sequence>MLGTRIRENGGIDIPERLAEIGIVYSNLDNDDIRANGDILLYGTYSDMIDYNSTMYFVPHEINATHISVQDIMYTAAFETDDYSEVLSTKYVSALENTHKIDMSSFWTLFWSINGASFGFFVLLLGKLLNLRNLKRQIKAAGYKKQFNPIVMNTGDELEQIAGAFNSTMQKINDLKEARELFLRNILHEFRTPVMKGKIIAGINKDDEFRDDLKQIFSRQEIILNEIVKIEKFSSHDWELEFNEYRAIDLLDHAMDLLLRDDTWRIKIFTSEQAEIFNVDYELFATAIKNLLDNALKYSKNNVEVQILQGTFSIVSEGEPLEASRLDFSRIFNRKSEVAGSGLGLGIYIANQIFIKHGLELKYIHKSRKNIFVISKNNNK</sequence>
<dbReference type="InterPro" id="IPR036890">
    <property type="entry name" value="HATPase_C_sf"/>
</dbReference>
<dbReference type="SMART" id="SM00387">
    <property type="entry name" value="HATPase_c"/>
    <property type="match status" value="1"/>
</dbReference>
<evidence type="ECO:0000256" key="8">
    <source>
        <dbReference type="SAM" id="Phobius"/>
    </source>
</evidence>
<protein>
    <recommendedName>
        <fullName evidence="3">histidine kinase</fullName>
        <ecNumber evidence="3">2.7.13.3</ecNumber>
    </recommendedName>
</protein>
<keyword evidence="7 8" id="KW-0472">Membrane</keyword>
<dbReference type="InterPro" id="IPR003594">
    <property type="entry name" value="HATPase_dom"/>
</dbReference>
<dbReference type="NCBIfam" id="NF038389">
    <property type="entry name" value="ArsS_fam_HK"/>
    <property type="match status" value="1"/>
</dbReference>
<dbReference type="InterPro" id="IPR036097">
    <property type="entry name" value="HisK_dim/P_sf"/>
</dbReference>
<dbReference type="GO" id="GO:0004673">
    <property type="term" value="F:protein histidine kinase activity"/>
    <property type="evidence" value="ECO:0007669"/>
    <property type="project" value="UniProtKB-EC"/>
</dbReference>
<dbReference type="Gene3D" id="1.10.287.130">
    <property type="match status" value="1"/>
</dbReference>
<dbReference type="Pfam" id="PF02518">
    <property type="entry name" value="HATPase_c"/>
    <property type="match status" value="1"/>
</dbReference>
<keyword evidence="8" id="KW-0812">Transmembrane</keyword>
<evidence type="ECO:0000256" key="1">
    <source>
        <dbReference type="ARBA" id="ARBA00000085"/>
    </source>
</evidence>
<keyword evidence="4" id="KW-0597">Phosphoprotein</keyword>
<dbReference type="PANTHER" id="PTHR45528">
    <property type="entry name" value="SENSOR HISTIDINE KINASE CPXA"/>
    <property type="match status" value="1"/>
</dbReference>
<feature type="domain" description="Histidine kinase/HSP90-like ATPase" evidence="9">
    <location>
        <begin position="279"/>
        <end position="380"/>
    </location>
</feature>
<name>A0ABD4JKK1_9BACT</name>
<keyword evidence="8" id="KW-1133">Transmembrane helix</keyword>
<dbReference type="EMBL" id="JADBHS010000024">
    <property type="protein sequence ID" value="MBE2987243.1"/>
    <property type="molecule type" value="Genomic_DNA"/>
</dbReference>
<accession>A0ABD4JKK1</accession>
<evidence type="ECO:0000256" key="7">
    <source>
        <dbReference type="ARBA" id="ARBA00023136"/>
    </source>
</evidence>
<comment type="caution">
    <text evidence="10">The sequence shown here is derived from an EMBL/GenBank/DDBJ whole genome shotgun (WGS) entry which is preliminary data.</text>
</comment>
<evidence type="ECO:0000313" key="10">
    <source>
        <dbReference type="EMBL" id="MBE2987243.1"/>
    </source>
</evidence>
<dbReference type="GO" id="GO:0016020">
    <property type="term" value="C:membrane"/>
    <property type="evidence" value="ECO:0007669"/>
    <property type="project" value="UniProtKB-SubCell"/>
</dbReference>
<evidence type="ECO:0000256" key="6">
    <source>
        <dbReference type="ARBA" id="ARBA00022777"/>
    </source>
</evidence>
<evidence type="ECO:0000256" key="4">
    <source>
        <dbReference type="ARBA" id="ARBA00022553"/>
    </source>
</evidence>
<evidence type="ECO:0000256" key="5">
    <source>
        <dbReference type="ARBA" id="ARBA00022679"/>
    </source>
</evidence>
<feature type="transmembrane region" description="Helical" evidence="8">
    <location>
        <begin position="109"/>
        <end position="129"/>
    </location>
</feature>
<evidence type="ECO:0000256" key="3">
    <source>
        <dbReference type="ARBA" id="ARBA00012438"/>
    </source>
</evidence>